<dbReference type="RefSeq" id="WP_379703268.1">
    <property type="nucleotide sequence ID" value="NZ_JBHTAT010000001.1"/>
</dbReference>
<protein>
    <submittedName>
        <fullName evidence="2">ArsR family transcriptional regulator</fullName>
    </submittedName>
</protein>
<dbReference type="AlphaFoldDB" id="A0ABD5ZXF1"/>
<dbReference type="EMBL" id="JBHTAT010000001">
    <property type="protein sequence ID" value="MFC7255060.1"/>
    <property type="molecule type" value="Genomic_DNA"/>
</dbReference>
<proteinExistence type="predicted"/>
<feature type="domain" description="DUF7344" evidence="1">
    <location>
        <begin position="10"/>
        <end position="86"/>
    </location>
</feature>
<dbReference type="InterPro" id="IPR055768">
    <property type="entry name" value="DUF7344"/>
</dbReference>
<keyword evidence="3" id="KW-1185">Reference proteome</keyword>
<evidence type="ECO:0000313" key="2">
    <source>
        <dbReference type="EMBL" id="MFC7255060.1"/>
    </source>
</evidence>
<dbReference type="InterPro" id="IPR036388">
    <property type="entry name" value="WH-like_DNA-bd_sf"/>
</dbReference>
<evidence type="ECO:0000259" key="1">
    <source>
        <dbReference type="Pfam" id="PF24035"/>
    </source>
</evidence>
<name>A0ABD5ZXF1_9EURY</name>
<dbReference type="SUPFAM" id="SSF46785">
    <property type="entry name" value="Winged helix' DNA-binding domain"/>
    <property type="match status" value="1"/>
</dbReference>
<reference evidence="2 3" key="1">
    <citation type="journal article" date="2019" name="Int. J. Syst. Evol. Microbiol.">
        <title>The Global Catalogue of Microorganisms (GCM) 10K type strain sequencing project: providing services to taxonomists for standard genome sequencing and annotation.</title>
        <authorList>
            <consortium name="The Broad Institute Genomics Platform"/>
            <consortium name="The Broad Institute Genome Sequencing Center for Infectious Disease"/>
            <person name="Wu L."/>
            <person name="Ma J."/>
        </authorList>
    </citation>
    <scope>NUCLEOTIDE SEQUENCE [LARGE SCALE GENOMIC DNA]</scope>
    <source>
        <strain evidence="2 3">GX21</strain>
    </source>
</reference>
<dbReference type="GeneID" id="96953402"/>
<dbReference type="Gene3D" id="1.10.10.10">
    <property type="entry name" value="Winged helix-like DNA-binding domain superfamily/Winged helix DNA-binding domain"/>
    <property type="match status" value="1"/>
</dbReference>
<comment type="caution">
    <text evidence="2">The sequence shown here is derived from an EMBL/GenBank/DDBJ whole genome shotgun (WGS) entry which is preliminary data.</text>
</comment>
<sequence>MTNSLDACLELVSDRHRRRVVHHLRHEADGATTLEDLAEQLHSEGCDGKSGSLRDREQLAIQLHHTHLPKLAEYGVVEFELGSGAVRYQPNEQVETILDSLPTEASPPNP</sequence>
<dbReference type="InterPro" id="IPR036390">
    <property type="entry name" value="WH_DNA-bd_sf"/>
</dbReference>
<gene>
    <name evidence="2" type="ORF">ACFQKE_07095</name>
</gene>
<dbReference type="Proteomes" id="UP001596434">
    <property type="component" value="Unassembled WGS sequence"/>
</dbReference>
<evidence type="ECO:0000313" key="3">
    <source>
        <dbReference type="Proteomes" id="UP001596434"/>
    </source>
</evidence>
<dbReference type="Pfam" id="PF24035">
    <property type="entry name" value="DUF7344"/>
    <property type="match status" value="1"/>
</dbReference>
<organism evidence="2 3">
    <name type="scientific">Haloplanus litoreus</name>
    <dbReference type="NCBI Taxonomy" id="767515"/>
    <lineage>
        <taxon>Archaea</taxon>
        <taxon>Methanobacteriati</taxon>
        <taxon>Methanobacteriota</taxon>
        <taxon>Stenosarchaea group</taxon>
        <taxon>Halobacteria</taxon>
        <taxon>Halobacteriales</taxon>
        <taxon>Haloferacaceae</taxon>
        <taxon>Haloplanus</taxon>
    </lineage>
</organism>
<accession>A0ABD5ZXF1</accession>